<name>A0A3B1C5L6_9ZZZZ</name>
<dbReference type="InterPro" id="IPR018490">
    <property type="entry name" value="cNMP-bd_dom_sf"/>
</dbReference>
<dbReference type="Pfam" id="PF00027">
    <property type="entry name" value="cNMP_binding"/>
    <property type="match status" value="1"/>
</dbReference>
<dbReference type="PROSITE" id="PS00889">
    <property type="entry name" value="CNMP_BINDING_2"/>
    <property type="match status" value="1"/>
</dbReference>
<gene>
    <name evidence="2" type="ORF">MNBD_NITROSPINAE02-1830</name>
</gene>
<dbReference type="SUPFAM" id="SSF51206">
    <property type="entry name" value="cAMP-binding domain-like"/>
    <property type="match status" value="1"/>
</dbReference>
<dbReference type="SMART" id="SM00100">
    <property type="entry name" value="cNMP"/>
    <property type="match status" value="1"/>
</dbReference>
<dbReference type="InterPro" id="IPR018488">
    <property type="entry name" value="cNMP-bd_CS"/>
</dbReference>
<dbReference type="PANTHER" id="PTHR23011">
    <property type="entry name" value="CYCLIC NUCLEOTIDE-BINDING DOMAIN CONTAINING PROTEIN"/>
    <property type="match status" value="1"/>
</dbReference>
<evidence type="ECO:0000313" key="2">
    <source>
        <dbReference type="EMBL" id="VAX25806.1"/>
    </source>
</evidence>
<feature type="domain" description="Cyclic nucleotide-binding" evidence="1">
    <location>
        <begin position="20"/>
        <end position="122"/>
    </location>
</feature>
<dbReference type="PANTHER" id="PTHR23011:SF28">
    <property type="entry name" value="CYCLIC NUCLEOTIDE-BINDING DOMAIN CONTAINING PROTEIN"/>
    <property type="match status" value="1"/>
</dbReference>
<dbReference type="PROSITE" id="PS50042">
    <property type="entry name" value="CNMP_BINDING_3"/>
    <property type="match status" value="1"/>
</dbReference>
<dbReference type="InterPro" id="IPR000595">
    <property type="entry name" value="cNMP-bd_dom"/>
</dbReference>
<proteinExistence type="predicted"/>
<dbReference type="CDD" id="cd00038">
    <property type="entry name" value="CAP_ED"/>
    <property type="match status" value="1"/>
</dbReference>
<dbReference type="InterPro" id="IPR014710">
    <property type="entry name" value="RmlC-like_jellyroll"/>
</dbReference>
<dbReference type="Gene3D" id="2.60.120.10">
    <property type="entry name" value="Jelly Rolls"/>
    <property type="match status" value="1"/>
</dbReference>
<sequence length="155" mass="17605">MKPEGKEREKWLALLQGVQFFNGFSKKDLERILDAGEVVRYDLHQYVVNENEIDLSFFVLLKGTAKVIKMGALQKKREVNTIAQGDCFGEMGMLLQEPRTASILAAGECFIFRITSNAMESMPESTRANVYKLFSVSLARKLKNATEQLLNAFQY</sequence>
<reference evidence="2" key="1">
    <citation type="submission" date="2018-06" db="EMBL/GenBank/DDBJ databases">
        <authorList>
            <person name="Zhirakovskaya E."/>
        </authorList>
    </citation>
    <scope>NUCLEOTIDE SEQUENCE</scope>
</reference>
<evidence type="ECO:0000259" key="1">
    <source>
        <dbReference type="PROSITE" id="PS50042"/>
    </source>
</evidence>
<dbReference type="AlphaFoldDB" id="A0A3B1C5L6"/>
<accession>A0A3B1C5L6</accession>
<organism evidence="2">
    <name type="scientific">hydrothermal vent metagenome</name>
    <dbReference type="NCBI Taxonomy" id="652676"/>
    <lineage>
        <taxon>unclassified sequences</taxon>
        <taxon>metagenomes</taxon>
        <taxon>ecological metagenomes</taxon>
    </lineage>
</organism>
<protein>
    <recommendedName>
        <fullName evidence="1">Cyclic nucleotide-binding domain-containing protein</fullName>
    </recommendedName>
</protein>
<dbReference type="EMBL" id="UOGE01000110">
    <property type="protein sequence ID" value="VAX25806.1"/>
    <property type="molecule type" value="Genomic_DNA"/>
</dbReference>